<proteinExistence type="inferred from homology"/>
<keyword evidence="8" id="KW-1185">Reference proteome</keyword>
<keyword evidence="6" id="KW-0496">Mitochondrion</keyword>
<dbReference type="EMBL" id="CAJVPV010021054">
    <property type="protein sequence ID" value="CAG8716686.1"/>
    <property type="molecule type" value="Genomic_DNA"/>
</dbReference>
<keyword evidence="5" id="KW-0560">Oxidoreductase</keyword>
<evidence type="ECO:0000256" key="5">
    <source>
        <dbReference type="ARBA" id="ARBA00023002"/>
    </source>
</evidence>
<evidence type="ECO:0000256" key="4">
    <source>
        <dbReference type="ARBA" id="ARBA00022946"/>
    </source>
</evidence>
<comment type="similarity">
    <text evidence="3">Belongs to the FMP46 family.</text>
</comment>
<sequence length="124" mass="14148">MSFRLPHAQSILTLVYNSKSKNSNTALSILYEALRRQPGVFKLDILDCKKQPLTKDQLRNITDYLGAENDLKSVLRNDESEAVETASNVDELENVIKKQPDRMQRPILVDWNKGKAIIARPPEK</sequence>
<evidence type="ECO:0000313" key="8">
    <source>
        <dbReference type="Proteomes" id="UP000789342"/>
    </source>
</evidence>
<dbReference type="PANTHER" id="PTHR28071">
    <property type="entry name" value="REDOX PROTEIN FMP46, MITOCHONDRIAL-RELATED"/>
    <property type="match status" value="1"/>
</dbReference>
<dbReference type="OrthoDB" id="59229at2759"/>
<dbReference type="Pfam" id="PF07955">
    <property type="entry name" value="DUF1687"/>
    <property type="match status" value="1"/>
</dbReference>
<evidence type="ECO:0000256" key="6">
    <source>
        <dbReference type="ARBA" id="ARBA00023128"/>
    </source>
</evidence>
<dbReference type="InterPro" id="IPR036249">
    <property type="entry name" value="Thioredoxin-like_sf"/>
</dbReference>
<keyword evidence="4" id="KW-0809">Transit peptide</keyword>
<evidence type="ECO:0000256" key="1">
    <source>
        <dbReference type="ARBA" id="ARBA00002963"/>
    </source>
</evidence>
<organism evidence="7 8">
    <name type="scientific">Acaulospora morrowiae</name>
    <dbReference type="NCBI Taxonomy" id="94023"/>
    <lineage>
        <taxon>Eukaryota</taxon>
        <taxon>Fungi</taxon>
        <taxon>Fungi incertae sedis</taxon>
        <taxon>Mucoromycota</taxon>
        <taxon>Glomeromycotina</taxon>
        <taxon>Glomeromycetes</taxon>
        <taxon>Diversisporales</taxon>
        <taxon>Acaulosporaceae</taxon>
        <taxon>Acaulospora</taxon>
    </lineage>
</organism>
<protein>
    <submittedName>
        <fullName evidence="7">15382_t:CDS:1</fullName>
    </submittedName>
</protein>
<dbReference type="Proteomes" id="UP000789342">
    <property type="component" value="Unassembled WGS sequence"/>
</dbReference>
<evidence type="ECO:0000313" key="7">
    <source>
        <dbReference type="EMBL" id="CAG8716686.1"/>
    </source>
</evidence>
<feature type="non-terminal residue" evidence="7">
    <location>
        <position position="124"/>
    </location>
</feature>
<dbReference type="GO" id="GO:0016491">
    <property type="term" value="F:oxidoreductase activity"/>
    <property type="evidence" value="ECO:0007669"/>
    <property type="project" value="UniProtKB-KW"/>
</dbReference>
<comment type="function">
    <text evidence="1">Putative mitochondrial redox protein which could be involved in the reduction of small toxic molecules.</text>
</comment>
<dbReference type="GO" id="GO:0005739">
    <property type="term" value="C:mitochondrion"/>
    <property type="evidence" value="ECO:0007669"/>
    <property type="project" value="UniProtKB-SubCell"/>
</dbReference>
<dbReference type="PANTHER" id="PTHR28071:SF1">
    <property type="entry name" value="REDOX PROTEIN FMP46, MITOCHONDRIAL-RELATED"/>
    <property type="match status" value="1"/>
</dbReference>
<dbReference type="InterPro" id="IPR012882">
    <property type="entry name" value="Fmp46"/>
</dbReference>
<dbReference type="SUPFAM" id="SSF52833">
    <property type="entry name" value="Thioredoxin-like"/>
    <property type="match status" value="1"/>
</dbReference>
<gene>
    <name evidence="7" type="ORF">AMORRO_LOCUS13051</name>
</gene>
<dbReference type="Gene3D" id="3.40.30.10">
    <property type="entry name" value="Glutaredoxin"/>
    <property type="match status" value="1"/>
</dbReference>
<dbReference type="InterPro" id="IPR006660">
    <property type="entry name" value="Arsenate_reductase-like"/>
</dbReference>
<accession>A0A9N9I250</accession>
<reference evidence="7" key="1">
    <citation type="submission" date="2021-06" db="EMBL/GenBank/DDBJ databases">
        <authorList>
            <person name="Kallberg Y."/>
            <person name="Tangrot J."/>
            <person name="Rosling A."/>
        </authorList>
    </citation>
    <scope>NUCLEOTIDE SEQUENCE</scope>
    <source>
        <strain evidence="7">CL551</strain>
    </source>
</reference>
<dbReference type="PROSITE" id="PS51353">
    <property type="entry name" value="ARSC"/>
    <property type="match status" value="1"/>
</dbReference>
<evidence type="ECO:0000256" key="2">
    <source>
        <dbReference type="ARBA" id="ARBA00004173"/>
    </source>
</evidence>
<comment type="subcellular location">
    <subcellularLocation>
        <location evidence="2">Mitochondrion</location>
    </subcellularLocation>
</comment>
<evidence type="ECO:0000256" key="3">
    <source>
        <dbReference type="ARBA" id="ARBA00009734"/>
    </source>
</evidence>
<comment type="caution">
    <text evidence="7">The sequence shown here is derived from an EMBL/GenBank/DDBJ whole genome shotgun (WGS) entry which is preliminary data.</text>
</comment>
<name>A0A9N9I250_9GLOM</name>
<dbReference type="AlphaFoldDB" id="A0A9N9I250"/>